<protein>
    <recommendedName>
        <fullName evidence="2">NIDO domain-containing protein</fullName>
    </recommendedName>
</protein>
<name>A0A9X3S7I4_9ACTN</name>
<feature type="chain" id="PRO_5040803993" description="NIDO domain-containing protein" evidence="1">
    <location>
        <begin position="26"/>
        <end position="697"/>
    </location>
</feature>
<keyword evidence="4" id="KW-1185">Reference proteome</keyword>
<evidence type="ECO:0000313" key="4">
    <source>
        <dbReference type="Proteomes" id="UP001147653"/>
    </source>
</evidence>
<dbReference type="AlphaFoldDB" id="A0A9X3S7I4"/>
<reference evidence="3" key="1">
    <citation type="submission" date="2022-10" db="EMBL/GenBank/DDBJ databases">
        <title>The WGS of Solirubrobacter phytolaccae KCTC 29190.</title>
        <authorList>
            <person name="Jiang Z."/>
        </authorList>
    </citation>
    <scope>NUCLEOTIDE SEQUENCE</scope>
    <source>
        <strain evidence="3">KCTC 29190</strain>
    </source>
</reference>
<accession>A0A9X3S7I4</accession>
<evidence type="ECO:0000256" key="1">
    <source>
        <dbReference type="SAM" id="SignalP"/>
    </source>
</evidence>
<dbReference type="InterPro" id="IPR008969">
    <property type="entry name" value="CarboxyPept-like_regulatory"/>
</dbReference>
<organism evidence="3 4">
    <name type="scientific">Solirubrobacter phytolaccae</name>
    <dbReference type="NCBI Taxonomy" id="1404360"/>
    <lineage>
        <taxon>Bacteria</taxon>
        <taxon>Bacillati</taxon>
        <taxon>Actinomycetota</taxon>
        <taxon>Thermoleophilia</taxon>
        <taxon>Solirubrobacterales</taxon>
        <taxon>Solirubrobacteraceae</taxon>
        <taxon>Solirubrobacter</taxon>
    </lineage>
</organism>
<dbReference type="EMBL" id="JAPDDP010000003">
    <property type="protein sequence ID" value="MDA0179196.1"/>
    <property type="molecule type" value="Genomic_DNA"/>
</dbReference>
<sequence length="697" mass="72537">MKRCAPVAVLAAGVVLALPSTPVHAAAVVQDPACMSNTVPANDSATAAIPLPFAVNLFGKSYTRLWLSNNGHVAFNGHPFERPNTRQDLAAAGQPVIAPFYADVDTRGAFSGLVTWGTTKIGGVDVFCANWVGSSNQGVGYGDVHDNRRNTFQLLLIDQSASPGVPGDFDVQFNYDKVEWESGDFDGGTNGLGGRPARVGYGNGDRLAPKLFELPGSTVPGALLDSSPTGLTKGSLNSTILGRYTFLFRGGGAATGISVSGQVVDNKGNPVLSSIEICPTNPGPCVSGNTDANGDYTLTGLAPGPHTVTANAILAGVLPETIPLQIPATSPAVTANKIVLGRPLLVPDGTTITPWHLNLLGLPSIDNTTDFDVTTTACPGALVILRVFASSGQRLLTTVLPESATQPGQYVASFPGGLSWQPDRVTFRYEITCPDGSTPPLEFDIYLDPSGRVLTPSGAAVEDATVTLLRSDDAGGPFTVVPDGSTIMSPSNRRNPDRTGTRGEYAWLVAKGFYKVRASKAGCTDPQDPSKDFVESGVLEIPPEVTNLDLVLNCPESTSAIGDIVGTVAPVLSLSLGAPPRFGTFSPGLTRDYLASMDVTATSTTGAAVLTVHDPSTTATGRLVNGTAALPTALEARGTGGSFGTLAAGPVRLQAWQSPFSLEPARVEFRQRINARDALLTGDYRKTLTYTLAASTP</sequence>
<dbReference type="InterPro" id="IPR003886">
    <property type="entry name" value="NIDO_dom"/>
</dbReference>
<feature type="signal peptide" evidence="1">
    <location>
        <begin position="1"/>
        <end position="25"/>
    </location>
</feature>
<feature type="domain" description="NIDO" evidence="2">
    <location>
        <begin position="138"/>
        <end position="246"/>
    </location>
</feature>
<evidence type="ECO:0000259" key="2">
    <source>
        <dbReference type="Pfam" id="PF06119"/>
    </source>
</evidence>
<dbReference type="GO" id="GO:0007160">
    <property type="term" value="P:cell-matrix adhesion"/>
    <property type="evidence" value="ECO:0007669"/>
    <property type="project" value="InterPro"/>
</dbReference>
<dbReference type="Gene3D" id="2.60.40.1120">
    <property type="entry name" value="Carboxypeptidase-like, regulatory domain"/>
    <property type="match status" value="2"/>
</dbReference>
<dbReference type="Proteomes" id="UP001147653">
    <property type="component" value="Unassembled WGS sequence"/>
</dbReference>
<keyword evidence="1" id="KW-0732">Signal</keyword>
<dbReference type="Pfam" id="PF06119">
    <property type="entry name" value="NIDO"/>
    <property type="match status" value="1"/>
</dbReference>
<gene>
    <name evidence="3" type="ORF">OJ997_02720</name>
</gene>
<dbReference type="SUPFAM" id="SSF49464">
    <property type="entry name" value="Carboxypeptidase regulatory domain-like"/>
    <property type="match status" value="1"/>
</dbReference>
<comment type="caution">
    <text evidence="3">The sequence shown here is derived from an EMBL/GenBank/DDBJ whole genome shotgun (WGS) entry which is preliminary data.</text>
</comment>
<evidence type="ECO:0000313" key="3">
    <source>
        <dbReference type="EMBL" id="MDA0179196.1"/>
    </source>
</evidence>
<proteinExistence type="predicted"/>